<dbReference type="Pfam" id="PF02458">
    <property type="entry name" value="Transferase"/>
    <property type="match status" value="1"/>
</dbReference>
<evidence type="ECO:0000256" key="2">
    <source>
        <dbReference type="ARBA" id="ARBA00022679"/>
    </source>
</evidence>
<organism evidence="4">
    <name type="scientific">Sesamum calycinum</name>
    <dbReference type="NCBI Taxonomy" id="2727403"/>
    <lineage>
        <taxon>Eukaryota</taxon>
        <taxon>Viridiplantae</taxon>
        <taxon>Streptophyta</taxon>
        <taxon>Embryophyta</taxon>
        <taxon>Tracheophyta</taxon>
        <taxon>Spermatophyta</taxon>
        <taxon>Magnoliopsida</taxon>
        <taxon>eudicotyledons</taxon>
        <taxon>Gunneridae</taxon>
        <taxon>Pentapetalae</taxon>
        <taxon>asterids</taxon>
        <taxon>lamiids</taxon>
        <taxon>Lamiales</taxon>
        <taxon>Pedaliaceae</taxon>
        <taxon>Sesamum</taxon>
    </lineage>
</organism>
<evidence type="ECO:0000313" key="4">
    <source>
        <dbReference type="EMBL" id="KAL0304790.1"/>
    </source>
</evidence>
<evidence type="ECO:0000256" key="1">
    <source>
        <dbReference type="ARBA" id="ARBA00009861"/>
    </source>
</evidence>
<dbReference type="AlphaFoldDB" id="A0AAW2KCX2"/>
<dbReference type="PANTHER" id="PTHR31623">
    <property type="entry name" value="F21J9.9"/>
    <property type="match status" value="1"/>
</dbReference>
<gene>
    <name evidence="4" type="ORF">Scaly_3008800</name>
</gene>
<dbReference type="PANTHER" id="PTHR31623:SF105">
    <property type="entry name" value="VINORINE SYNTHASE-LIKE"/>
    <property type="match status" value="1"/>
</dbReference>
<comment type="similarity">
    <text evidence="1">Belongs to the plant acyltransferase family.</text>
</comment>
<dbReference type="GO" id="GO:0016746">
    <property type="term" value="F:acyltransferase activity"/>
    <property type="evidence" value="ECO:0007669"/>
    <property type="project" value="UniProtKB-KW"/>
</dbReference>
<reference evidence="4" key="2">
    <citation type="journal article" date="2024" name="Plant">
        <title>Genomic evolution and insights into agronomic trait innovations of Sesamum species.</title>
        <authorList>
            <person name="Miao H."/>
            <person name="Wang L."/>
            <person name="Qu L."/>
            <person name="Liu H."/>
            <person name="Sun Y."/>
            <person name="Le M."/>
            <person name="Wang Q."/>
            <person name="Wei S."/>
            <person name="Zheng Y."/>
            <person name="Lin W."/>
            <person name="Duan Y."/>
            <person name="Cao H."/>
            <person name="Xiong S."/>
            <person name="Wang X."/>
            <person name="Wei L."/>
            <person name="Li C."/>
            <person name="Ma Q."/>
            <person name="Ju M."/>
            <person name="Zhao R."/>
            <person name="Li G."/>
            <person name="Mu C."/>
            <person name="Tian Q."/>
            <person name="Mei H."/>
            <person name="Zhang T."/>
            <person name="Gao T."/>
            <person name="Zhang H."/>
        </authorList>
    </citation>
    <scope>NUCLEOTIDE SEQUENCE</scope>
    <source>
        <strain evidence="4">KEN8</strain>
    </source>
</reference>
<name>A0AAW2KCX2_9LAMI</name>
<evidence type="ECO:0000256" key="3">
    <source>
        <dbReference type="ARBA" id="ARBA00023315"/>
    </source>
</evidence>
<keyword evidence="2" id="KW-0808">Transferase</keyword>
<protein>
    <submittedName>
        <fullName evidence="4">Tabersonine-19-hydroxy-O-acetyltransferase</fullName>
    </submittedName>
</protein>
<comment type="caution">
    <text evidence="4">The sequence shown here is derived from an EMBL/GenBank/DDBJ whole genome shotgun (WGS) entry which is preliminary data.</text>
</comment>
<dbReference type="EMBL" id="JACGWM010000454">
    <property type="protein sequence ID" value="KAL0304790.1"/>
    <property type="molecule type" value="Genomic_DNA"/>
</dbReference>
<dbReference type="Gene3D" id="3.30.559.10">
    <property type="entry name" value="Chloramphenicol acetyltransferase-like domain"/>
    <property type="match status" value="1"/>
</dbReference>
<sequence>MAFSANDTGKNLGYLVTKIRDAVRKIDEDLVNRLLGDEGFLGYRENLQRTSEIFENADLLSISSWCGFSWYSADFGWGKPMWLTKCNVGSDSETRFLRDVLLLDTRNGDGIQAWVILEEKYMSVFDNVEELRELASCDPSPLDIVAAIRNIFIALFSLISCFLGPSPLHDLCEGDEEIAGGTACCATYRAMALDAACAEAFSIIYRRASGVSWTIGEGELAPGPPALHVFRGFRPSWGRMIVELHLGGRVRRYLQDLQCSHFALAI</sequence>
<dbReference type="InterPro" id="IPR023213">
    <property type="entry name" value="CAT-like_dom_sf"/>
</dbReference>
<proteinExistence type="inferred from homology"/>
<reference evidence="4" key="1">
    <citation type="submission" date="2020-06" db="EMBL/GenBank/DDBJ databases">
        <authorList>
            <person name="Li T."/>
            <person name="Hu X."/>
            <person name="Zhang T."/>
            <person name="Song X."/>
            <person name="Zhang H."/>
            <person name="Dai N."/>
            <person name="Sheng W."/>
            <person name="Hou X."/>
            <person name="Wei L."/>
        </authorList>
    </citation>
    <scope>NUCLEOTIDE SEQUENCE</scope>
    <source>
        <strain evidence="4">KEN8</strain>
        <tissue evidence="4">Leaf</tissue>
    </source>
</reference>
<keyword evidence="3" id="KW-0012">Acyltransferase</keyword>
<accession>A0AAW2KCX2</accession>